<dbReference type="InterPro" id="IPR003959">
    <property type="entry name" value="ATPase_AAA_core"/>
</dbReference>
<evidence type="ECO:0000313" key="2">
    <source>
        <dbReference type="EMBL" id="OBY29674.1"/>
    </source>
</evidence>
<protein>
    <recommendedName>
        <fullName evidence="1">AAA+ ATPase domain-containing protein</fullName>
    </recommendedName>
</protein>
<dbReference type="PANTHER" id="PTHR43581">
    <property type="entry name" value="ATP/GTP PHOSPHATASE"/>
    <property type="match status" value="1"/>
</dbReference>
<accession>A0A1B8SAD1</accession>
<sequence length="507" mass="55982">MEPYRGDIRDSDIRALAERVQRGGYEKYLRRLTLAKVRQFDDREVSFDFPVTALVGPNGGGKTTILGAAGLIYKEVKPRRFFAKSGKYDASMQNWAIEYDLIDRSLQRASVQRTASFRRARWNRDSLDRTVEVFGVMRTVPATERNELAKALGPRFSAKSEDELLPEIAAKAQWVLGKQLAGFSRLSLDDRGRVTLLSAKTPGGDYSEFHFGAGEASVIRMISKIESAPDNSLILIEEIENGLHPVATRRMVEYLLDAAKRKSVQVIFTTHSDEALAPLPGEAIWASFKGEVMQGRLDIQSLRTLTGETSALLAIYVEDRFAETMVATALRAARIPLDGIKIHGMGGEANATHANKHRNLDPAGNFKSVCVLDGDQTPDPANRVFTLPGDMSPEAYVFEFVRSQLDQNAARLAIALGLPVADQTLVREVVERRAVTNQDRHIIFSQIGEDLGYLAEMYVQQAFLNEWANFSGDPARLVAELSGALTEAGIKVLDGVEPRGNESQSPA</sequence>
<feature type="domain" description="AAA+ ATPase" evidence="1">
    <location>
        <begin position="48"/>
        <end position="298"/>
    </location>
</feature>
<dbReference type="InterPro" id="IPR027417">
    <property type="entry name" value="P-loop_NTPase"/>
</dbReference>
<dbReference type="Proteomes" id="UP000092668">
    <property type="component" value="Unassembled WGS sequence"/>
</dbReference>
<dbReference type="EMBL" id="LFOE01000058">
    <property type="protein sequence ID" value="OBY29674.1"/>
    <property type="molecule type" value="Genomic_DNA"/>
</dbReference>
<dbReference type="GO" id="GO:0016887">
    <property type="term" value="F:ATP hydrolysis activity"/>
    <property type="evidence" value="ECO:0007669"/>
    <property type="project" value="InterPro"/>
</dbReference>
<gene>
    <name evidence="2" type="ORF">ACT18_21865</name>
</gene>
<dbReference type="PATRIC" id="fig|354243.3.peg.4512"/>
<keyword evidence="3" id="KW-1185">Reference proteome</keyword>
<dbReference type="InterPro" id="IPR003593">
    <property type="entry name" value="AAA+_ATPase"/>
</dbReference>
<dbReference type="SMART" id="SM00382">
    <property type="entry name" value="AAA"/>
    <property type="match status" value="1"/>
</dbReference>
<evidence type="ECO:0000259" key="1">
    <source>
        <dbReference type="SMART" id="SM00382"/>
    </source>
</evidence>
<comment type="caution">
    <text evidence="2">The sequence shown here is derived from an EMBL/GenBank/DDBJ whole genome shotgun (WGS) entry which is preliminary data.</text>
</comment>
<dbReference type="InterPro" id="IPR038729">
    <property type="entry name" value="Rad50/SbcC_AAA"/>
</dbReference>
<dbReference type="GO" id="GO:0006302">
    <property type="term" value="P:double-strand break repair"/>
    <property type="evidence" value="ECO:0007669"/>
    <property type="project" value="InterPro"/>
</dbReference>
<dbReference type="Pfam" id="PF13476">
    <property type="entry name" value="AAA_23"/>
    <property type="match status" value="1"/>
</dbReference>
<dbReference type="PANTHER" id="PTHR43581:SF2">
    <property type="entry name" value="EXCINUCLEASE ATPASE SUBUNIT"/>
    <property type="match status" value="1"/>
</dbReference>
<dbReference type="AlphaFoldDB" id="A0A1B8SAD1"/>
<dbReference type="GO" id="GO:0005524">
    <property type="term" value="F:ATP binding"/>
    <property type="evidence" value="ECO:0007669"/>
    <property type="project" value="InterPro"/>
</dbReference>
<dbReference type="InterPro" id="IPR051396">
    <property type="entry name" value="Bact_Antivir_Def_Nuclease"/>
</dbReference>
<dbReference type="Pfam" id="PF13304">
    <property type="entry name" value="AAA_21"/>
    <property type="match status" value="1"/>
</dbReference>
<evidence type="ECO:0000313" key="3">
    <source>
        <dbReference type="Proteomes" id="UP000092668"/>
    </source>
</evidence>
<dbReference type="SUPFAM" id="SSF52540">
    <property type="entry name" value="P-loop containing nucleoside triphosphate hydrolases"/>
    <property type="match status" value="1"/>
</dbReference>
<dbReference type="Gene3D" id="3.40.50.300">
    <property type="entry name" value="P-loop containing nucleotide triphosphate hydrolases"/>
    <property type="match status" value="2"/>
</dbReference>
<proteinExistence type="predicted"/>
<organism evidence="2 3">
    <name type="scientific">Mycolicibacter kumamotonensis</name>
    <dbReference type="NCBI Taxonomy" id="354243"/>
    <lineage>
        <taxon>Bacteria</taxon>
        <taxon>Bacillati</taxon>
        <taxon>Actinomycetota</taxon>
        <taxon>Actinomycetes</taxon>
        <taxon>Mycobacteriales</taxon>
        <taxon>Mycobacteriaceae</taxon>
        <taxon>Mycolicibacter</taxon>
    </lineage>
</organism>
<name>A0A1B8SAD1_9MYCO</name>
<reference evidence="2 3" key="1">
    <citation type="submission" date="2015-06" db="EMBL/GenBank/DDBJ databases">
        <title>Genome sequence of Mycobacterium kumamotonense strain Roo.</title>
        <authorList>
            <person name="Greninger A.L."/>
            <person name="Cunningham G."/>
            <person name="Miller S."/>
        </authorList>
    </citation>
    <scope>NUCLEOTIDE SEQUENCE [LARGE SCALE GENOMIC DNA]</scope>
    <source>
        <strain evidence="2 3">Roo</strain>
    </source>
</reference>